<dbReference type="AlphaFoldDB" id="A0A3M6Q3N5"/>
<dbReference type="Proteomes" id="UP000267521">
    <property type="component" value="Unassembled WGS sequence"/>
</dbReference>
<dbReference type="EMBL" id="RDQM01000008">
    <property type="protein sequence ID" value="RMW97812.1"/>
    <property type="molecule type" value="Genomic_DNA"/>
</dbReference>
<sequence>MVYKKSQDVDLDEMMTDFLDVVSGIDFSAFDSKLFRVAFFVYPSDGVAFFSTEIGGRVISVIEKMGADLEVSFYPCSE</sequence>
<organism evidence="1 2">
    <name type="scientific">Allofranklinella schreckenbergeri</name>
    <dbReference type="NCBI Taxonomy" id="1076744"/>
    <lineage>
        <taxon>Bacteria</taxon>
        <taxon>Pseudomonadati</taxon>
        <taxon>Pseudomonadota</taxon>
        <taxon>Betaproteobacteria</taxon>
        <taxon>Burkholderiales</taxon>
        <taxon>Comamonadaceae</taxon>
        <taxon>Allofranklinella</taxon>
    </lineage>
</organism>
<evidence type="ECO:0000313" key="2">
    <source>
        <dbReference type="Proteomes" id="UP000267521"/>
    </source>
</evidence>
<reference evidence="1 2" key="1">
    <citation type="submission" date="2018-10" db="EMBL/GenBank/DDBJ databases">
        <title>Comamonadaceae CDC group NO-1 genome sequencing and assembly.</title>
        <authorList>
            <person name="Bernier A.-M."/>
            <person name="Bernard K."/>
        </authorList>
    </citation>
    <scope>NUCLEOTIDE SEQUENCE [LARGE SCALE GENOMIC DNA]</scope>
    <source>
        <strain evidence="1 2">NML970147</strain>
    </source>
</reference>
<protein>
    <submittedName>
        <fullName evidence="1">Uncharacterized protein</fullName>
    </submittedName>
</protein>
<proteinExistence type="predicted"/>
<comment type="caution">
    <text evidence="1">The sequence shown here is derived from an EMBL/GenBank/DDBJ whole genome shotgun (WGS) entry which is preliminary data.</text>
</comment>
<evidence type="ECO:0000313" key="1">
    <source>
        <dbReference type="EMBL" id="RMW97812.1"/>
    </source>
</evidence>
<accession>A0A3M6Q3N5</accession>
<gene>
    <name evidence="1" type="ORF">EBQ26_07230</name>
</gene>
<name>A0A3M6Q3N5_9BURK</name>